<dbReference type="Proteomes" id="UP001241377">
    <property type="component" value="Unassembled WGS sequence"/>
</dbReference>
<keyword evidence="2" id="KW-1185">Reference proteome</keyword>
<proteinExistence type="predicted"/>
<evidence type="ECO:0000313" key="1">
    <source>
        <dbReference type="EMBL" id="KAJ9102957.1"/>
    </source>
</evidence>
<evidence type="ECO:0000313" key="2">
    <source>
        <dbReference type="Proteomes" id="UP001241377"/>
    </source>
</evidence>
<accession>A0ACC2VVN8</accession>
<dbReference type="EMBL" id="JASBWR010000048">
    <property type="protein sequence ID" value="KAJ9102957.1"/>
    <property type="molecule type" value="Genomic_DNA"/>
</dbReference>
<comment type="caution">
    <text evidence="1">The sequence shown here is derived from an EMBL/GenBank/DDBJ whole genome shotgun (WGS) entry which is preliminary data.</text>
</comment>
<name>A0ACC2VVN8_9TREE</name>
<organism evidence="1 2">
    <name type="scientific">Naganishia cerealis</name>
    <dbReference type="NCBI Taxonomy" id="610337"/>
    <lineage>
        <taxon>Eukaryota</taxon>
        <taxon>Fungi</taxon>
        <taxon>Dikarya</taxon>
        <taxon>Basidiomycota</taxon>
        <taxon>Agaricomycotina</taxon>
        <taxon>Tremellomycetes</taxon>
        <taxon>Filobasidiales</taxon>
        <taxon>Filobasidiaceae</taxon>
        <taxon>Naganishia</taxon>
    </lineage>
</organism>
<sequence>MSRIFKRAIASVSEAAAASAPKSTRPPSSSTSPLANSRISTQPRAVRERQATYLATTDKIPSADGLSAFTPSQEIRFQTLRAEGKLSGNEVSAREQFLKDHDAWRSRIRGHRQVLNLPQEDQSATGSPETLSSPARISQFRDATAVPSVEALAAQRIYLPNIQIRLMRNHTPPGEPYDTSIATFRIPPSMTKNDLRSYLFAVYGLPVTFIRTDNYIAPQARVGTQGSMKRIKGSEKNYKRAVVGLLAPFHYPDDVAELDALIDSTATDAEAELRRSRAIEGKKKREEWLNAQFMSDLQVSQKKRSMMKLAKGWRWRGQTHDNNGNIVREIMKRRQERENEIANIANGFVSA</sequence>
<reference evidence="1" key="1">
    <citation type="submission" date="2023-04" db="EMBL/GenBank/DDBJ databases">
        <title>Draft Genome sequencing of Naganishia species isolated from polar environments using Oxford Nanopore Technology.</title>
        <authorList>
            <person name="Leo P."/>
            <person name="Venkateswaran K."/>
        </authorList>
    </citation>
    <scope>NUCLEOTIDE SEQUENCE</scope>
    <source>
        <strain evidence="1">MNA-CCFEE 5261</strain>
    </source>
</reference>
<gene>
    <name evidence="1" type="ORF">QFC19_004514</name>
</gene>
<protein>
    <submittedName>
        <fullName evidence="1">Uncharacterized protein</fullName>
    </submittedName>
</protein>